<dbReference type="Proteomes" id="UP001392437">
    <property type="component" value="Unassembled WGS sequence"/>
</dbReference>
<reference evidence="1 2" key="1">
    <citation type="submission" date="2023-01" db="EMBL/GenBank/DDBJ databases">
        <title>Analysis of 21 Apiospora genomes using comparative genomics revels a genus with tremendous synthesis potential of carbohydrate active enzymes and secondary metabolites.</title>
        <authorList>
            <person name="Sorensen T."/>
        </authorList>
    </citation>
    <scope>NUCLEOTIDE SEQUENCE [LARGE SCALE GENOMIC DNA]</scope>
    <source>
        <strain evidence="1 2">CBS 117206</strain>
    </source>
</reference>
<gene>
    <name evidence="1" type="ORF">PG999_014170</name>
</gene>
<organism evidence="1 2">
    <name type="scientific">Apiospora kogelbergensis</name>
    <dbReference type="NCBI Taxonomy" id="1337665"/>
    <lineage>
        <taxon>Eukaryota</taxon>
        <taxon>Fungi</taxon>
        <taxon>Dikarya</taxon>
        <taxon>Ascomycota</taxon>
        <taxon>Pezizomycotina</taxon>
        <taxon>Sordariomycetes</taxon>
        <taxon>Xylariomycetidae</taxon>
        <taxon>Amphisphaeriales</taxon>
        <taxon>Apiosporaceae</taxon>
        <taxon>Apiospora</taxon>
    </lineage>
</organism>
<dbReference type="AlphaFoldDB" id="A0AAW0Q8D3"/>
<sequence length="299" mass="33562">MSITSNNLQIDILITMSPSEPEILAALASYREHIGSLTHHALSDLIPKIEAAEPDDPDDFTEDEIRECLLEAVLCVVGENDVVPPITCPTDVLTHWKALAPQLALNGAAVCHDTAWRDEMRAAYTRGVLRGLNERCQSELVAAWEFPADLAVVLQHVDSLEGNGWYRYREHNETVVFLEGWRSDAGLTSDGMEEIAAGRVRTPAEIAEVAFIFEEEYEIAGGWACGEKGNEASCYVAYSRPRDGGEERKWSWRYVASLGQYGEEFFEDVIGLLNWYKSYDEPRESDWDVFFLDIFSGCP</sequence>
<evidence type="ECO:0000313" key="2">
    <source>
        <dbReference type="Proteomes" id="UP001392437"/>
    </source>
</evidence>
<name>A0AAW0Q8D3_9PEZI</name>
<comment type="caution">
    <text evidence="1">The sequence shown here is derived from an EMBL/GenBank/DDBJ whole genome shotgun (WGS) entry which is preliminary data.</text>
</comment>
<proteinExistence type="predicted"/>
<evidence type="ECO:0000313" key="1">
    <source>
        <dbReference type="EMBL" id="KAK8096148.1"/>
    </source>
</evidence>
<accession>A0AAW0Q8D3</accession>
<protein>
    <submittedName>
        <fullName evidence="1">Uncharacterized protein</fullName>
    </submittedName>
</protein>
<keyword evidence="2" id="KW-1185">Reference proteome</keyword>
<dbReference type="EMBL" id="JAQQWP010000011">
    <property type="protein sequence ID" value="KAK8096148.1"/>
    <property type="molecule type" value="Genomic_DNA"/>
</dbReference>